<feature type="domain" description="Cupin type-1" evidence="6">
    <location>
        <begin position="277"/>
        <end position="418"/>
    </location>
</feature>
<dbReference type="CDD" id="cd20304">
    <property type="entry name" value="cupin_OxDC_N"/>
    <property type="match status" value="1"/>
</dbReference>
<feature type="signal peptide" evidence="5">
    <location>
        <begin position="1"/>
        <end position="24"/>
    </location>
</feature>
<evidence type="ECO:0000256" key="1">
    <source>
        <dbReference type="ARBA" id="ARBA00022723"/>
    </source>
</evidence>
<dbReference type="HOGENOM" id="CLU_030515_2_0_1"/>
<keyword evidence="1 3" id="KW-0479">Metal-binding</keyword>
<feature type="binding site" evidence="3">
    <location>
        <position position="144"/>
    </location>
    <ligand>
        <name>Mn(2+)</name>
        <dbReference type="ChEBI" id="CHEBI:29035"/>
        <label>1</label>
    </ligand>
</feature>
<feature type="binding site" evidence="3">
    <location>
        <position position="368"/>
    </location>
    <ligand>
        <name>Mn(2+)</name>
        <dbReference type="ChEBI" id="CHEBI:29035"/>
        <label>2</label>
    </ligand>
</feature>
<feature type="binding site" evidence="3">
    <location>
        <position position="329"/>
    </location>
    <ligand>
        <name>Mn(2+)</name>
        <dbReference type="ChEBI" id="CHEBI:29035"/>
        <label>2</label>
    </ligand>
</feature>
<gene>
    <name evidence="7" type="ORF">BOTBODRAFT_38960</name>
</gene>
<dbReference type="NCBIfam" id="TIGR03404">
    <property type="entry name" value="bicupin_oxalic"/>
    <property type="match status" value="1"/>
</dbReference>
<keyword evidence="3" id="KW-0464">Manganese</keyword>
<evidence type="ECO:0000313" key="8">
    <source>
        <dbReference type="Proteomes" id="UP000027195"/>
    </source>
</evidence>
<dbReference type="OrthoDB" id="10263073at2759"/>
<sequence>MLIGTISFALLAAALPALCAPTAGLSIRATPPPASNDPNDSFLSLFQSETPEPIRGAAGAALLGPQNIPLDRQNPDFLAPPSTDSGSVPNAKWPLSLSHNRIQEGGWGRQQTVSDLPAATKIAGVNMRLKAGAIRELHWHTAAEWAYMISGNARITAVNSDGQNYIADVNPGDLWYFPAGIPHSIQGLNEVNEDGCEFLLVFDNGSFSEDSTFMLTEWLAHVPKEVLAKNFQTDISAFDHIPSDQLWIFPSAVPPSLDEDQSSAVSPYGNVPEPFTFPASKVNATAVEGGSVKVIDSRTFKVSKTIAVAELTIEVGGIRELHWHPTEPEWSYFLEGNARMTLYAAAGNARTFDYQAGDVGYVPPSFGHYIENIGNTTLRVLEIFNSDKYEDISLTQWLALTPPELVKAHLSLSDDTISKFNKTKALIV</sequence>
<evidence type="ECO:0000256" key="3">
    <source>
        <dbReference type="PIRSR" id="PIRSR617774-2"/>
    </source>
</evidence>
<proteinExistence type="predicted"/>
<dbReference type="EMBL" id="KL198111">
    <property type="protein sequence ID" value="KDQ07255.1"/>
    <property type="molecule type" value="Genomic_DNA"/>
</dbReference>
<dbReference type="AlphaFoldDB" id="A0A067LY23"/>
<dbReference type="InterPro" id="IPR017774">
    <property type="entry name" value="Bicupin_oxalate_deCO2ase/Oxase"/>
</dbReference>
<feature type="binding site" evidence="3">
    <location>
        <position position="138"/>
    </location>
    <ligand>
        <name>Mn(2+)</name>
        <dbReference type="ChEBI" id="CHEBI:29035"/>
        <label>1</label>
    </ligand>
</feature>
<protein>
    <recommendedName>
        <fullName evidence="6">Cupin type-1 domain-containing protein</fullName>
    </recommendedName>
</protein>
<feature type="active site" description="Proton donor" evidence="2">
    <location>
        <position position="382"/>
    </location>
</feature>
<evidence type="ECO:0000256" key="5">
    <source>
        <dbReference type="SAM" id="SignalP"/>
    </source>
</evidence>
<dbReference type="SMART" id="SM00835">
    <property type="entry name" value="Cupin_1"/>
    <property type="match status" value="2"/>
</dbReference>
<accession>A0A067LY23</accession>
<evidence type="ECO:0000256" key="4">
    <source>
        <dbReference type="SAM" id="MobiDB-lite"/>
    </source>
</evidence>
<dbReference type="InterPro" id="IPR051610">
    <property type="entry name" value="GPI/OXD"/>
</dbReference>
<dbReference type="PANTHER" id="PTHR35848:SF9">
    <property type="entry name" value="SLL1358 PROTEIN"/>
    <property type="match status" value="1"/>
</dbReference>
<comment type="cofactor">
    <cofactor evidence="3">
        <name>Mn(2+)</name>
        <dbReference type="ChEBI" id="CHEBI:29035"/>
    </cofactor>
    <text evidence="3">Binds 2 manganese ions per subunit.</text>
</comment>
<feature type="chain" id="PRO_5001640871" description="Cupin type-1 domain-containing protein" evidence="5">
    <location>
        <begin position="25"/>
        <end position="428"/>
    </location>
</feature>
<dbReference type="CDD" id="cd20305">
    <property type="entry name" value="cupin_OxDC_C"/>
    <property type="match status" value="1"/>
</dbReference>
<feature type="binding site" evidence="3">
    <location>
        <position position="322"/>
    </location>
    <ligand>
        <name>Mn(2+)</name>
        <dbReference type="ChEBI" id="CHEBI:29035"/>
        <label>2</label>
    </ligand>
</feature>
<keyword evidence="8" id="KW-1185">Reference proteome</keyword>
<dbReference type="Gene3D" id="2.60.120.10">
    <property type="entry name" value="Jelly Rolls"/>
    <property type="match status" value="2"/>
</dbReference>
<feature type="domain" description="Cupin type-1" evidence="6">
    <location>
        <begin position="95"/>
        <end position="239"/>
    </location>
</feature>
<dbReference type="GO" id="GO:0046872">
    <property type="term" value="F:metal ion binding"/>
    <property type="evidence" value="ECO:0007669"/>
    <property type="project" value="UniProtKB-KW"/>
</dbReference>
<evidence type="ECO:0000259" key="6">
    <source>
        <dbReference type="SMART" id="SM00835"/>
    </source>
</evidence>
<dbReference type="Proteomes" id="UP000027195">
    <property type="component" value="Unassembled WGS sequence"/>
</dbReference>
<dbReference type="STRING" id="930990.A0A067LY23"/>
<feature type="binding site" evidence="3">
    <location>
        <position position="183"/>
    </location>
    <ligand>
        <name>Mn(2+)</name>
        <dbReference type="ChEBI" id="CHEBI:29035"/>
        <label>1</label>
    </ligand>
</feature>
<evidence type="ECO:0000256" key="2">
    <source>
        <dbReference type="PIRSR" id="PIRSR617774-1"/>
    </source>
</evidence>
<dbReference type="GO" id="GO:0033609">
    <property type="term" value="P:oxalate metabolic process"/>
    <property type="evidence" value="ECO:0007669"/>
    <property type="project" value="InterPro"/>
</dbReference>
<name>A0A067LY23_BOTB1</name>
<feature type="binding site" evidence="3">
    <location>
        <position position="140"/>
    </location>
    <ligand>
        <name>Mn(2+)</name>
        <dbReference type="ChEBI" id="CHEBI:29035"/>
        <label>1</label>
    </ligand>
</feature>
<organism evidence="7 8">
    <name type="scientific">Botryobasidium botryosum (strain FD-172 SS1)</name>
    <dbReference type="NCBI Taxonomy" id="930990"/>
    <lineage>
        <taxon>Eukaryota</taxon>
        <taxon>Fungi</taxon>
        <taxon>Dikarya</taxon>
        <taxon>Basidiomycota</taxon>
        <taxon>Agaricomycotina</taxon>
        <taxon>Agaricomycetes</taxon>
        <taxon>Cantharellales</taxon>
        <taxon>Botryobasidiaceae</taxon>
        <taxon>Botryobasidium</taxon>
    </lineage>
</organism>
<reference evidence="8" key="1">
    <citation type="journal article" date="2014" name="Proc. Natl. Acad. Sci. U.S.A.">
        <title>Extensive sampling of basidiomycete genomes demonstrates inadequacy of the white-rot/brown-rot paradigm for wood decay fungi.</title>
        <authorList>
            <person name="Riley R."/>
            <person name="Salamov A.A."/>
            <person name="Brown D.W."/>
            <person name="Nagy L.G."/>
            <person name="Floudas D."/>
            <person name="Held B.W."/>
            <person name="Levasseur A."/>
            <person name="Lombard V."/>
            <person name="Morin E."/>
            <person name="Otillar R."/>
            <person name="Lindquist E.A."/>
            <person name="Sun H."/>
            <person name="LaButti K.M."/>
            <person name="Schmutz J."/>
            <person name="Jabbour D."/>
            <person name="Luo H."/>
            <person name="Baker S.E."/>
            <person name="Pisabarro A.G."/>
            <person name="Walton J.D."/>
            <person name="Blanchette R.A."/>
            <person name="Henrissat B."/>
            <person name="Martin F."/>
            <person name="Cullen D."/>
            <person name="Hibbett D.S."/>
            <person name="Grigoriev I.V."/>
        </authorList>
    </citation>
    <scope>NUCLEOTIDE SEQUENCE [LARGE SCALE GENOMIC DNA]</scope>
    <source>
        <strain evidence="8">FD-172 SS1</strain>
    </source>
</reference>
<dbReference type="InterPro" id="IPR011051">
    <property type="entry name" value="RmlC_Cupin_sf"/>
</dbReference>
<dbReference type="InParanoid" id="A0A067LY23"/>
<dbReference type="SUPFAM" id="SSF51182">
    <property type="entry name" value="RmlC-like cupins"/>
    <property type="match status" value="1"/>
</dbReference>
<feature type="binding site" evidence="3">
    <location>
        <position position="324"/>
    </location>
    <ligand>
        <name>Mn(2+)</name>
        <dbReference type="ChEBI" id="CHEBI:29035"/>
        <label>2</label>
    </ligand>
</feature>
<dbReference type="Pfam" id="PF00190">
    <property type="entry name" value="Cupin_1"/>
    <property type="match status" value="2"/>
</dbReference>
<keyword evidence="5" id="KW-0732">Signal</keyword>
<dbReference type="InterPro" id="IPR014710">
    <property type="entry name" value="RmlC-like_jellyroll"/>
</dbReference>
<evidence type="ECO:0000313" key="7">
    <source>
        <dbReference type="EMBL" id="KDQ07255.1"/>
    </source>
</evidence>
<feature type="region of interest" description="Disordered" evidence="4">
    <location>
        <begin position="71"/>
        <end position="92"/>
    </location>
</feature>
<dbReference type="InterPro" id="IPR006045">
    <property type="entry name" value="Cupin_1"/>
</dbReference>
<dbReference type="PANTHER" id="PTHR35848">
    <property type="entry name" value="OXALATE-BINDING PROTEIN"/>
    <property type="match status" value="1"/>
</dbReference>